<evidence type="ECO:0000313" key="5">
    <source>
        <dbReference type="Proteomes" id="UP000291301"/>
    </source>
</evidence>
<comment type="caution">
    <text evidence="4">The sequence shown here is derived from an EMBL/GenBank/DDBJ whole genome shotgun (WGS) entry which is preliminary data.</text>
</comment>
<dbReference type="CDD" id="cd05233">
    <property type="entry name" value="SDR_c"/>
    <property type="match status" value="1"/>
</dbReference>
<evidence type="ECO:0000256" key="2">
    <source>
        <dbReference type="ARBA" id="ARBA00023002"/>
    </source>
</evidence>
<comment type="similarity">
    <text evidence="1">Belongs to the short-chain dehydrogenases/reductases (SDR) family.</text>
</comment>
<dbReference type="OrthoDB" id="9803333at2"/>
<protein>
    <submittedName>
        <fullName evidence="4">SDR family oxidoreductase</fullName>
    </submittedName>
</protein>
<name>A0A4R0P6B4_9HYPH</name>
<keyword evidence="2" id="KW-0560">Oxidoreductase</keyword>
<dbReference type="Proteomes" id="UP000291301">
    <property type="component" value="Unassembled WGS sequence"/>
</dbReference>
<dbReference type="PANTHER" id="PTHR43477:SF1">
    <property type="entry name" value="DIHYDROANTICAPSIN 7-DEHYDROGENASE"/>
    <property type="match status" value="1"/>
</dbReference>
<dbReference type="EMBL" id="SJST01000007">
    <property type="protein sequence ID" value="TCD12445.1"/>
    <property type="molecule type" value="Genomic_DNA"/>
</dbReference>
<dbReference type="InterPro" id="IPR057326">
    <property type="entry name" value="KR_dom"/>
</dbReference>
<reference evidence="4 5" key="1">
    <citation type="journal article" date="2015" name="Antonie Van Leeuwenhoek">
        <title>Oricola cellulosilytica gen. nov., sp. nov., a cellulose-degrading bacterium of the family Phyllobacteriaceae isolated from surface seashore water, and emended descriptions of Mesorhizobium loti and Phyllobacterium myrsinacearum.</title>
        <authorList>
            <person name="Hameed A."/>
            <person name="Shahina M."/>
            <person name="Lai W.A."/>
            <person name="Lin S.Y."/>
            <person name="Young L.S."/>
            <person name="Liu Y.C."/>
            <person name="Hsu Y.H."/>
            <person name="Young C.C."/>
        </authorList>
    </citation>
    <scope>NUCLEOTIDE SEQUENCE [LARGE SCALE GENOMIC DNA]</scope>
    <source>
        <strain evidence="4 5">KCTC 52183</strain>
    </source>
</reference>
<gene>
    <name evidence="4" type="ORF">E0D97_15255</name>
</gene>
<organism evidence="4 5">
    <name type="scientific">Oricola cellulosilytica</name>
    <dbReference type="NCBI Taxonomy" id="1429082"/>
    <lineage>
        <taxon>Bacteria</taxon>
        <taxon>Pseudomonadati</taxon>
        <taxon>Pseudomonadota</taxon>
        <taxon>Alphaproteobacteria</taxon>
        <taxon>Hyphomicrobiales</taxon>
        <taxon>Ahrensiaceae</taxon>
        <taxon>Oricola</taxon>
    </lineage>
</organism>
<dbReference type="Gene3D" id="3.40.50.720">
    <property type="entry name" value="NAD(P)-binding Rossmann-like Domain"/>
    <property type="match status" value="1"/>
</dbReference>
<dbReference type="Pfam" id="PF13561">
    <property type="entry name" value="adh_short_C2"/>
    <property type="match status" value="1"/>
</dbReference>
<dbReference type="SMART" id="SM00822">
    <property type="entry name" value="PKS_KR"/>
    <property type="match status" value="1"/>
</dbReference>
<dbReference type="PANTHER" id="PTHR43477">
    <property type="entry name" value="DIHYDROANTICAPSIN 7-DEHYDROGENASE"/>
    <property type="match status" value="1"/>
</dbReference>
<evidence type="ECO:0000313" key="4">
    <source>
        <dbReference type="EMBL" id="TCD12445.1"/>
    </source>
</evidence>
<accession>A0A4R0P6B4</accession>
<proteinExistence type="inferred from homology"/>
<dbReference type="InterPro" id="IPR036291">
    <property type="entry name" value="NAD(P)-bd_dom_sf"/>
</dbReference>
<dbReference type="PRINTS" id="PR00081">
    <property type="entry name" value="GDHRDH"/>
</dbReference>
<keyword evidence="5" id="KW-1185">Reference proteome</keyword>
<dbReference type="SUPFAM" id="SSF51735">
    <property type="entry name" value="NAD(P)-binding Rossmann-fold domains"/>
    <property type="match status" value="1"/>
</dbReference>
<dbReference type="GO" id="GO:0016491">
    <property type="term" value="F:oxidoreductase activity"/>
    <property type="evidence" value="ECO:0007669"/>
    <property type="project" value="UniProtKB-KW"/>
</dbReference>
<dbReference type="InterPro" id="IPR051122">
    <property type="entry name" value="SDR_DHRS6-like"/>
</dbReference>
<dbReference type="RefSeq" id="WP_131570668.1">
    <property type="nucleotide sequence ID" value="NZ_JAINFK010000005.1"/>
</dbReference>
<evidence type="ECO:0000256" key="1">
    <source>
        <dbReference type="ARBA" id="ARBA00006484"/>
    </source>
</evidence>
<feature type="domain" description="Ketoreductase" evidence="3">
    <location>
        <begin position="2"/>
        <end position="172"/>
    </location>
</feature>
<dbReference type="InterPro" id="IPR002347">
    <property type="entry name" value="SDR_fam"/>
</dbReference>
<evidence type="ECO:0000259" key="3">
    <source>
        <dbReference type="SMART" id="SM00822"/>
    </source>
</evidence>
<dbReference type="AlphaFoldDB" id="A0A4R0P6B4"/>
<sequence>MGKYLIYGANGGIGSAIARRLASAGAALHLTGRNGDALDILASELGATYSIGNVLNADDISRIADEAGADLAGLVYAPGTINLKPLKRLSDDDFLNDFRINALGAVNAIQASLDALKAGEGGSVLLFSTIAVSQGFAAHASVSMAKGAVEGLVRALGTELAPHVRVNAIAPSLVDTGLSKAVTSSEQMAKAIAGMHAIPRVGRPEDLAALAEVLLTPAGGWITGQVIGVDGGRSTLRPKG</sequence>